<evidence type="ECO:0000313" key="2">
    <source>
        <dbReference type="Proteomes" id="UP000231279"/>
    </source>
</evidence>
<gene>
    <name evidence="1" type="ORF">CDL12_17179</name>
</gene>
<dbReference type="EMBL" id="NKXS01003281">
    <property type="protein sequence ID" value="PIN10238.1"/>
    <property type="molecule type" value="Genomic_DNA"/>
</dbReference>
<proteinExistence type="predicted"/>
<sequence>MAQLRRLERAAAFLTRSRPVHKPLLNSDFWQEQGTIAAITTRSFLWTGTGCDPNEYTSETQKHLQIDRDRNRVPYLASLSKMLNLGNKRIFSPKLL</sequence>
<dbReference type="AlphaFoldDB" id="A0A2G9GY74"/>
<evidence type="ECO:0000313" key="1">
    <source>
        <dbReference type="EMBL" id="PIN10238.1"/>
    </source>
</evidence>
<reference evidence="2" key="1">
    <citation type="journal article" date="2018" name="Gigascience">
        <title>Genome assembly of the Pink Ipe (Handroanthus impetiginosus, Bignoniaceae), a highly valued, ecologically keystone Neotropical timber forest tree.</title>
        <authorList>
            <person name="Silva-Junior O.B."/>
            <person name="Grattapaglia D."/>
            <person name="Novaes E."/>
            <person name="Collevatti R.G."/>
        </authorList>
    </citation>
    <scope>NUCLEOTIDE SEQUENCE [LARGE SCALE GENOMIC DNA]</scope>
    <source>
        <strain evidence="2">cv. UFG-1</strain>
    </source>
</reference>
<protein>
    <submittedName>
        <fullName evidence="1">Uncharacterized protein</fullName>
    </submittedName>
</protein>
<keyword evidence="2" id="KW-1185">Reference proteome</keyword>
<name>A0A2G9GY74_9LAMI</name>
<dbReference type="Proteomes" id="UP000231279">
    <property type="component" value="Unassembled WGS sequence"/>
</dbReference>
<comment type="caution">
    <text evidence="1">The sequence shown here is derived from an EMBL/GenBank/DDBJ whole genome shotgun (WGS) entry which is preliminary data.</text>
</comment>
<accession>A0A2G9GY74</accession>
<organism evidence="1 2">
    <name type="scientific">Handroanthus impetiginosus</name>
    <dbReference type="NCBI Taxonomy" id="429701"/>
    <lineage>
        <taxon>Eukaryota</taxon>
        <taxon>Viridiplantae</taxon>
        <taxon>Streptophyta</taxon>
        <taxon>Embryophyta</taxon>
        <taxon>Tracheophyta</taxon>
        <taxon>Spermatophyta</taxon>
        <taxon>Magnoliopsida</taxon>
        <taxon>eudicotyledons</taxon>
        <taxon>Gunneridae</taxon>
        <taxon>Pentapetalae</taxon>
        <taxon>asterids</taxon>
        <taxon>lamiids</taxon>
        <taxon>Lamiales</taxon>
        <taxon>Bignoniaceae</taxon>
        <taxon>Crescentiina</taxon>
        <taxon>Tabebuia alliance</taxon>
        <taxon>Handroanthus</taxon>
    </lineage>
</organism>